<dbReference type="AlphaFoldDB" id="A0A2N5VK08"/>
<keyword evidence="17" id="KW-1185">Reference proteome</keyword>
<dbReference type="GO" id="GO:0061630">
    <property type="term" value="F:ubiquitin protein ligase activity"/>
    <property type="evidence" value="ECO:0007669"/>
    <property type="project" value="UniProtKB-EC"/>
</dbReference>
<comment type="subcellular location">
    <subcellularLocation>
        <location evidence="2">Membrane</location>
        <topology evidence="2">Multi-pass membrane protein</topology>
    </subcellularLocation>
</comment>
<evidence type="ECO:0000259" key="14">
    <source>
        <dbReference type="PROSITE" id="PS50089"/>
    </source>
</evidence>
<keyword evidence="9" id="KW-0862">Zinc</keyword>
<keyword evidence="10" id="KW-1133">Transmembrane helix</keyword>
<protein>
    <recommendedName>
        <fullName evidence="3">RING-type E3 ubiquitin transferase</fullName>
        <ecNumber evidence="3">2.3.2.27</ecNumber>
    </recommendedName>
</protein>
<dbReference type="PROSITE" id="PS50089">
    <property type="entry name" value="ZF_RING_2"/>
    <property type="match status" value="1"/>
</dbReference>
<evidence type="ECO:0000256" key="8">
    <source>
        <dbReference type="ARBA" id="ARBA00022786"/>
    </source>
</evidence>
<feature type="region of interest" description="Disordered" evidence="13">
    <location>
        <begin position="1"/>
        <end position="58"/>
    </location>
</feature>
<evidence type="ECO:0000256" key="2">
    <source>
        <dbReference type="ARBA" id="ARBA00004141"/>
    </source>
</evidence>
<comment type="catalytic activity">
    <reaction evidence="1">
        <text>S-ubiquitinyl-[E2 ubiquitin-conjugating enzyme]-L-cysteine + [acceptor protein]-L-lysine = [E2 ubiquitin-conjugating enzyme]-L-cysteine + N(6)-ubiquitinyl-[acceptor protein]-L-lysine.</text>
        <dbReference type="EC" id="2.3.2.27"/>
    </reaction>
</comment>
<organism evidence="16 18">
    <name type="scientific">Puccinia coronata f. sp. avenae</name>
    <dbReference type="NCBI Taxonomy" id="200324"/>
    <lineage>
        <taxon>Eukaryota</taxon>
        <taxon>Fungi</taxon>
        <taxon>Dikarya</taxon>
        <taxon>Basidiomycota</taxon>
        <taxon>Pucciniomycotina</taxon>
        <taxon>Pucciniomycetes</taxon>
        <taxon>Pucciniales</taxon>
        <taxon>Pucciniaceae</taxon>
        <taxon>Puccinia</taxon>
    </lineage>
</organism>
<dbReference type="OrthoDB" id="2495271at2759"/>
<name>A0A2N5VK08_9BASI</name>
<evidence type="ECO:0000256" key="10">
    <source>
        <dbReference type="ARBA" id="ARBA00022989"/>
    </source>
</evidence>
<evidence type="ECO:0000256" key="4">
    <source>
        <dbReference type="ARBA" id="ARBA00022679"/>
    </source>
</evidence>
<sequence length="258" mass="28989">MDSDSNPGDLERAEDLPAASPGGAQPVEEPVRPVSPTSSNGTLREVPGDGNLPGEEEDMDHMNMFVFPEPPNGEDLEFEVNALSWEEVMQTLQPEHQTLFENHYVVTRELIFGMTNDRNRTDFSDEDLEAYDATANELMRILPSVPRDIAAIFTAFFQDTSAEVARLQPLVRLRRDVVSLLDYLIENNPRSLPPETLPTESSDVTCAICFECYVEGDVVVVLPCHRTHHFHRHCIQGWLLELVPEALTCPTCRTELVL</sequence>
<keyword evidence="6" id="KW-0479">Metal-binding</keyword>
<dbReference type="SUPFAM" id="SSF57850">
    <property type="entry name" value="RING/U-box"/>
    <property type="match status" value="1"/>
</dbReference>
<evidence type="ECO:0000313" key="15">
    <source>
        <dbReference type="EMBL" id="PLW16468.1"/>
    </source>
</evidence>
<feature type="domain" description="RING-type" evidence="14">
    <location>
        <begin position="206"/>
        <end position="253"/>
    </location>
</feature>
<evidence type="ECO:0000313" key="17">
    <source>
        <dbReference type="Proteomes" id="UP000235388"/>
    </source>
</evidence>
<evidence type="ECO:0000256" key="7">
    <source>
        <dbReference type="ARBA" id="ARBA00022771"/>
    </source>
</evidence>
<dbReference type="Gene3D" id="3.30.40.10">
    <property type="entry name" value="Zinc/RING finger domain, C3HC4 (zinc finger)"/>
    <property type="match status" value="1"/>
</dbReference>
<dbReference type="CDD" id="cd16454">
    <property type="entry name" value="RING-H2_PA-TM-RING"/>
    <property type="match status" value="1"/>
</dbReference>
<evidence type="ECO:0000256" key="6">
    <source>
        <dbReference type="ARBA" id="ARBA00022723"/>
    </source>
</evidence>
<dbReference type="PANTHER" id="PTHR45977:SF4">
    <property type="entry name" value="RING-TYPE DOMAIN-CONTAINING PROTEIN"/>
    <property type="match status" value="1"/>
</dbReference>
<dbReference type="InterPro" id="IPR013083">
    <property type="entry name" value="Znf_RING/FYVE/PHD"/>
</dbReference>
<evidence type="ECO:0000256" key="11">
    <source>
        <dbReference type="ARBA" id="ARBA00023136"/>
    </source>
</evidence>
<dbReference type="Pfam" id="PF13639">
    <property type="entry name" value="zf-RING_2"/>
    <property type="match status" value="1"/>
</dbReference>
<evidence type="ECO:0000313" key="18">
    <source>
        <dbReference type="Proteomes" id="UP000235392"/>
    </source>
</evidence>
<dbReference type="EC" id="2.3.2.27" evidence="3"/>
<dbReference type="EMBL" id="PGCJ01000869">
    <property type="protein sequence ID" value="PLW16468.1"/>
    <property type="molecule type" value="Genomic_DNA"/>
</dbReference>
<evidence type="ECO:0000313" key="16">
    <source>
        <dbReference type="EMBL" id="PLW50310.1"/>
    </source>
</evidence>
<evidence type="ECO:0000256" key="13">
    <source>
        <dbReference type="SAM" id="MobiDB-lite"/>
    </source>
</evidence>
<reference evidence="17 18" key="1">
    <citation type="submission" date="2017-11" db="EMBL/GenBank/DDBJ databases">
        <title>De novo assembly and phasing of dikaryotic genomes from two isolates of Puccinia coronata f. sp. avenae, the causal agent of oat crown rust.</title>
        <authorList>
            <person name="Miller M.E."/>
            <person name="Zhang Y."/>
            <person name="Omidvar V."/>
            <person name="Sperschneider J."/>
            <person name="Schwessinger B."/>
            <person name="Raley C."/>
            <person name="Palmer J.M."/>
            <person name="Garnica D."/>
            <person name="Upadhyaya N."/>
            <person name="Rathjen J."/>
            <person name="Taylor J.M."/>
            <person name="Park R.F."/>
            <person name="Dodds P.N."/>
            <person name="Hirsch C.D."/>
            <person name="Kianian S.F."/>
            <person name="Figueroa M."/>
        </authorList>
    </citation>
    <scope>NUCLEOTIDE SEQUENCE [LARGE SCALE GENOMIC DNA]</scope>
    <source>
        <strain evidence="15">12NC29</strain>
        <strain evidence="16">12SD80</strain>
    </source>
</reference>
<proteinExistence type="predicted"/>
<dbReference type="SMART" id="SM00184">
    <property type="entry name" value="RING"/>
    <property type="match status" value="1"/>
</dbReference>
<keyword evidence="8" id="KW-0833">Ubl conjugation pathway</keyword>
<dbReference type="EMBL" id="PGCI01000011">
    <property type="protein sequence ID" value="PLW50310.1"/>
    <property type="molecule type" value="Genomic_DNA"/>
</dbReference>
<dbReference type="GO" id="GO:0016567">
    <property type="term" value="P:protein ubiquitination"/>
    <property type="evidence" value="ECO:0007669"/>
    <property type="project" value="TreeGrafter"/>
</dbReference>
<accession>A0A2N5VK08</accession>
<evidence type="ECO:0000256" key="1">
    <source>
        <dbReference type="ARBA" id="ARBA00000900"/>
    </source>
</evidence>
<keyword evidence="4" id="KW-0808">Transferase</keyword>
<keyword evidence="7 12" id="KW-0863">Zinc-finger</keyword>
<gene>
    <name evidence="15" type="ORF">PCANC_18563</name>
    <name evidence="16" type="ORF">PCASD_01642</name>
</gene>
<keyword evidence="11" id="KW-0472">Membrane</keyword>
<evidence type="ECO:0000256" key="5">
    <source>
        <dbReference type="ARBA" id="ARBA00022692"/>
    </source>
</evidence>
<comment type="caution">
    <text evidence="16">The sequence shown here is derived from an EMBL/GenBank/DDBJ whole genome shotgun (WGS) entry which is preliminary data.</text>
</comment>
<dbReference type="GO" id="GO:0006511">
    <property type="term" value="P:ubiquitin-dependent protein catabolic process"/>
    <property type="evidence" value="ECO:0007669"/>
    <property type="project" value="TreeGrafter"/>
</dbReference>
<dbReference type="GO" id="GO:0008270">
    <property type="term" value="F:zinc ion binding"/>
    <property type="evidence" value="ECO:0007669"/>
    <property type="project" value="UniProtKB-KW"/>
</dbReference>
<dbReference type="PANTHER" id="PTHR45977">
    <property type="entry name" value="TARGET OF ERK KINASE MPK-1"/>
    <property type="match status" value="1"/>
</dbReference>
<dbReference type="GO" id="GO:0016020">
    <property type="term" value="C:membrane"/>
    <property type="evidence" value="ECO:0007669"/>
    <property type="project" value="UniProtKB-SubCell"/>
</dbReference>
<keyword evidence="5" id="KW-0812">Transmembrane</keyword>
<evidence type="ECO:0000256" key="12">
    <source>
        <dbReference type="PROSITE-ProRule" id="PRU00175"/>
    </source>
</evidence>
<dbReference type="InterPro" id="IPR001841">
    <property type="entry name" value="Znf_RING"/>
</dbReference>
<evidence type="ECO:0000256" key="9">
    <source>
        <dbReference type="ARBA" id="ARBA00022833"/>
    </source>
</evidence>
<dbReference type="Proteomes" id="UP000235388">
    <property type="component" value="Unassembled WGS sequence"/>
</dbReference>
<dbReference type="Proteomes" id="UP000235392">
    <property type="component" value="Unassembled WGS sequence"/>
</dbReference>
<evidence type="ECO:0000256" key="3">
    <source>
        <dbReference type="ARBA" id="ARBA00012483"/>
    </source>
</evidence>